<comment type="similarity">
    <text evidence="1">Belongs to the UDP-glycosyltransferase family.</text>
</comment>
<proteinExistence type="inferred from homology"/>
<accession>A0A8T1NGC4</accession>
<dbReference type="InterPro" id="IPR002213">
    <property type="entry name" value="UDP_glucos_trans"/>
</dbReference>
<evidence type="ECO:0000259" key="3">
    <source>
        <dbReference type="Pfam" id="PF26168"/>
    </source>
</evidence>
<keyword evidence="2" id="KW-0808">Transferase</keyword>
<dbReference type="PANTHER" id="PTHR48044">
    <property type="entry name" value="GLYCOSYLTRANSFERASE"/>
    <property type="match status" value="1"/>
</dbReference>
<evidence type="ECO:0000313" key="4">
    <source>
        <dbReference type="EMBL" id="KAG6630699.1"/>
    </source>
</evidence>
<dbReference type="GO" id="GO:0008194">
    <property type="term" value="F:UDP-glycosyltransferase activity"/>
    <property type="evidence" value="ECO:0007669"/>
    <property type="project" value="InterPro"/>
</dbReference>
<evidence type="ECO:0000256" key="2">
    <source>
        <dbReference type="ARBA" id="ARBA00022679"/>
    </source>
</evidence>
<gene>
    <name evidence="4" type="ORF">CIPAW_13G037100</name>
</gene>
<dbReference type="FunFam" id="3.40.50.2000:FF:000326">
    <property type="entry name" value="Glycosyltransferase"/>
    <property type="match status" value="1"/>
</dbReference>
<dbReference type="EMBL" id="CM031821">
    <property type="protein sequence ID" value="KAG6630699.1"/>
    <property type="molecule type" value="Genomic_DNA"/>
</dbReference>
<reference evidence="4" key="1">
    <citation type="submission" date="2020-12" db="EMBL/GenBank/DDBJ databases">
        <title>WGS assembly of Carya illinoinensis cv. Pawnee.</title>
        <authorList>
            <person name="Platts A."/>
            <person name="Shu S."/>
            <person name="Wright S."/>
            <person name="Barry K."/>
            <person name="Edger P."/>
            <person name="Pires J.C."/>
            <person name="Schmutz J."/>
        </authorList>
    </citation>
    <scope>NUCLEOTIDE SEQUENCE</scope>
    <source>
        <tissue evidence="4">Leaf</tissue>
    </source>
</reference>
<keyword evidence="5" id="KW-1185">Reference proteome</keyword>
<name>A0A8T1NGC4_CARIL</name>
<dbReference type="InterPro" id="IPR058980">
    <property type="entry name" value="Glyco_transf_N"/>
</dbReference>
<organism evidence="4 5">
    <name type="scientific">Carya illinoinensis</name>
    <name type="common">Pecan</name>
    <dbReference type="NCBI Taxonomy" id="32201"/>
    <lineage>
        <taxon>Eukaryota</taxon>
        <taxon>Viridiplantae</taxon>
        <taxon>Streptophyta</taxon>
        <taxon>Embryophyta</taxon>
        <taxon>Tracheophyta</taxon>
        <taxon>Spermatophyta</taxon>
        <taxon>Magnoliopsida</taxon>
        <taxon>eudicotyledons</taxon>
        <taxon>Gunneridae</taxon>
        <taxon>Pentapetalae</taxon>
        <taxon>rosids</taxon>
        <taxon>fabids</taxon>
        <taxon>Fagales</taxon>
        <taxon>Juglandaceae</taxon>
        <taxon>Carya</taxon>
    </lineage>
</organism>
<comment type="caution">
    <text evidence="4">The sequence shown here is derived from an EMBL/GenBank/DDBJ whole genome shotgun (WGS) entry which is preliminary data.</text>
</comment>
<sequence>MGNSKMDARHSRISVLMFPWLAHGHISPFLELAKKLTKRNFHIYFCSTPVNLRPIKEKLPEKYSLSIELVELHLPSLPELPPHYHTTNGLPPHLMPTLKKAFDMASPNFSTILKNLRPDLLIYDFLQQWAPFIALSQNIPAVEFLPTNAVVTSFVIHLTKNPGVEFPFPEIYLRDNYAISKFQNFLESSANGIKDTERAVECCEQSSEIVLIKTFREIEAKYLDYISELTGKKIVPVGPLVQDPVHEYDEKPGIMEWLNKKERSSTVFVSFGSEYFLSKEEIEEIAYGLEKSMVPFIWVVRFPGGAKVSLEMALPKGFLDRVGDGGLVVEGWAPQTKILEHSSIGGFSSHCGWSSVLESMKLGVPIIAMPMHLDQPFNARLVEEVGVGVEVERDMNGKLKREEVAKVIRNVVVEKAGESVRQKAKELKEKLISKGEEEIGEVVQELVQLCKKKNNRH</sequence>
<evidence type="ECO:0000256" key="1">
    <source>
        <dbReference type="ARBA" id="ARBA00009995"/>
    </source>
</evidence>
<feature type="domain" description="Glycosyltransferase N-terminal" evidence="3">
    <location>
        <begin position="12"/>
        <end position="241"/>
    </location>
</feature>
<dbReference type="FunFam" id="3.40.50.2000:FF:000060">
    <property type="entry name" value="Glycosyltransferase"/>
    <property type="match status" value="1"/>
</dbReference>
<dbReference type="PANTHER" id="PTHR48044:SF29">
    <property type="entry name" value="GLYCOSYLTRANSFERASE"/>
    <property type="match status" value="1"/>
</dbReference>
<dbReference type="Proteomes" id="UP000811609">
    <property type="component" value="Chromosome 13"/>
</dbReference>
<evidence type="ECO:0000313" key="5">
    <source>
        <dbReference type="Proteomes" id="UP000811609"/>
    </source>
</evidence>
<dbReference type="Pfam" id="PF26168">
    <property type="entry name" value="Glyco_transf_N"/>
    <property type="match status" value="1"/>
</dbReference>
<dbReference type="Pfam" id="PF00201">
    <property type="entry name" value="UDPGT"/>
    <property type="match status" value="1"/>
</dbReference>
<dbReference type="CDD" id="cd03784">
    <property type="entry name" value="GT1_Gtf-like"/>
    <property type="match status" value="1"/>
</dbReference>
<dbReference type="AlphaFoldDB" id="A0A8T1NGC4"/>
<protein>
    <recommendedName>
        <fullName evidence="3">Glycosyltransferase N-terminal domain-containing protein</fullName>
    </recommendedName>
</protein>
<dbReference type="GO" id="GO:1901135">
    <property type="term" value="P:carbohydrate derivative metabolic process"/>
    <property type="evidence" value="ECO:0007669"/>
    <property type="project" value="UniProtKB-ARBA"/>
</dbReference>